<proteinExistence type="predicted"/>
<evidence type="ECO:0000313" key="3">
    <source>
        <dbReference type="EMBL" id="CAL5991813.1"/>
    </source>
</evidence>
<feature type="region of interest" description="Disordered" evidence="1">
    <location>
        <begin position="1"/>
        <end position="25"/>
    </location>
</feature>
<evidence type="ECO:0000259" key="2">
    <source>
        <dbReference type="PROSITE" id="PS50090"/>
    </source>
</evidence>
<dbReference type="SUPFAM" id="SSF46689">
    <property type="entry name" value="Homeodomain-like"/>
    <property type="match status" value="1"/>
</dbReference>
<dbReference type="InterPro" id="IPR001005">
    <property type="entry name" value="SANT/Myb"/>
</dbReference>
<dbReference type="Gene3D" id="1.10.10.60">
    <property type="entry name" value="Homeodomain-like"/>
    <property type="match status" value="2"/>
</dbReference>
<dbReference type="EMBL" id="CAXDID020000028">
    <property type="protein sequence ID" value="CAL5991813.1"/>
    <property type="molecule type" value="Genomic_DNA"/>
</dbReference>
<evidence type="ECO:0000256" key="1">
    <source>
        <dbReference type="SAM" id="MobiDB-lite"/>
    </source>
</evidence>
<feature type="domain" description="Myb-like" evidence="2">
    <location>
        <begin position="21"/>
        <end position="71"/>
    </location>
</feature>
<organism evidence="3 4">
    <name type="scientific">Hexamita inflata</name>
    <dbReference type="NCBI Taxonomy" id="28002"/>
    <lineage>
        <taxon>Eukaryota</taxon>
        <taxon>Metamonada</taxon>
        <taxon>Diplomonadida</taxon>
        <taxon>Hexamitidae</taxon>
        <taxon>Hexamitinae</taxon>
        <taxon>Hexamita</taxon>
    </lineage>
</organism>
<dbReference type="CDD" id="cd00167">
    <property type="entry name" value="SANT"/>
    <property type="match status" value="2"/>
</dbReference>
<dbReference type="Pfam" id="PF13921">
    <property type="entry name" value="Myb_DNA-bind_6"/>
    <property type="match status" value="2"/>
</dbReference>
<keyword evidence="4" id="KW-1185">Reference proteome</keyword>
<reference evidence="3 4" key="1">
    <citation type="submission" date="2024-07" db="EMBL/GenBank/DDBJ databases">
        <authorList>
            <person name="Akdeniz Z."/>
        </authorList>
    </citation>
    <scope>NUCLEOTIDE SEQUENCE [LARGE SCALE GENOMIC DNA]</scope>
</reference>
<protein>
    <submittedName>
        <fullName evidence="3">Myb-like_DNA-binding domain-containing protein</fullName>
    </submittedName>
</protein>
<dbReference type="PROSITE" id="PS50090">
    <property type="entry name" value="MYB_LIKE"/>
    <property type="match status" value="2"/>
</dbReference>
<gene>
    <name evidence="3" type="ORF">HINF_LOCUS12273</name>
</gene>
<dbReference type="Proteomes" id="UP001642409">
    <property type="component" value="Unassembled WGS sequence"/>
</dbReference>
<accession>A0ABP1HFG9</accession>
<name>A0ABP1HFG9_9EUKA</name>
<comment type="caution">
    <text evidence="3">The sequence shown here is derived from an EMBL/GenBank/DDBJ whole genome shotgun (WGS) entry which is preliminary data.</text>
</comment>
<dbReference type="SMART" id="SM00717">
    <property type="entry name" value="SANT"/>
    <property type="match status" value="2"/>
</dbReference>
<feature type="domain" description="Myb-like" evidence="2">
    <location>
        <begin position="88"/>
        <end position="130"/>
    </location>
</feature>
<dbReference type="InterPro" id="IPR009057">
    <property type="entry name" value="Homeodomain-like_sf"/>
</dbReference>
<evidence type="ECO:0000313" key="4">
    <source>
        <dbReference type="Proteomes" id="UP001642409"/>
    </source>
</evidence>
<sequence>MQKSNQNQSTQCPTLNQKTPPNNLHMNRWSVSEKQQLLQLVSKYTALDQKPKWAEIQQQMKTKTARQCYDQHLILSKKPSFGNFNHIWTQQEDELLLRLFREDPFNWESIQVEFPNMSVGQLKNKYHFLRKQQSQNMSNKQVALTRQEKKDLAESLKNILGM</sequence>